<dbReference type="STRING" id="53463.SAMN05444389_102422"/>
<dbReference type="RefSeq" id="WP_084731973.1">
    <property type="nucleotide sequence ID" value="NZ_FRCK01000002.1"/>
</dbReference>
<organism evidence="1 2">
    <name type="scientific">Paracoccus solventivorans</name>
    <dbReference type="NCBI Taxonomy" id="53463"/>
    <lineage>
        <taxon>Bacteria</taxon>
        <taxon>Pseudomonadati</taxon>
        <taxon>Pseudomonadota</taxon>
        <taxon>Alphaproteobacteria</taxon>
        <taxon>Rhodobacterales</taxon>
        <taxon>Paracoccaceae</taxon>
        <taxon>Paracoccus</taxon>
    </lineage>
</organism>
<name>A0A1M7EZQ6_9RHOB</name>
<dbReference type="Proteomes" id="UP000184444">
    <property type="component" value="Unassembled WGS sequence"/>
</dbReference>
<evidence type="ECO:0000313" key="2">
    <source>
        <dbReference type="Proteomes" id="UP000184444"/>
    </source>
</evidence>
<protein>
    <submittedName>
        <fullName evidence="1">Uncharacterized protein</fullName>
    </submittedName>
</protein>
<proteinExistence type="predicted"/>
<gene>
    <name evidence="1" type="ORF">SAMN05444389_102422</name>
</gene>
<sequence length="64" mass="6979">MDLTLAWDGIIGRPTSSPAQIDAAVTASHNHVNKTQLDALGEDEGQNLTYRGQRPTIAWSSTNW</sequence>
<keyword evidence="2" id="KW-1185">Reference proteome</keyword>
<reference evidence="2" key="1">
    <citation type="submission" date="2016-11" db="EMBL/GenBank/DDBJ databases">
        <authorList>
            <person name="Varghese N."/>
            <person name="Submissions S."/>
        </authorList>
    </citation>
    <scope>NUCLEOTIDE SEQUENCE [LARGE SCALE GENOMIC DNA]</scope>
    <source>
        <strain evidence="2">DSM 6637</strain>
    </source>
</reference>
<dbReference type="OrthoDB" id="6882930at2"/>
<dbReference type="EMBL" id="FRCK01000002">
    <property type="protein sequence ID" value="SHL96978.1"/>
    <property type="molecule type" value="Genomic_DNA"/>
</dbReference>
<dbReference type="AlphaFoldDB" id="A0A1M7EZQ6"/>
<accession>A0A1M7EZQ6</accession>
<evidence type="ECO:0000313" key="1">
    <source>
        <dbReference type="EMBL" id="SHL96978.1"/>
    </source>
</evidence>